<evidence type="ECO:0000313" key="1">
    <source>
        <dbReference type="EMBL" id="TBW35479.1"/>
    </source>
</evidence>
<comment type="caution">
    <text evidence="1">The sequence shown here is derived from an EMBL/GenBank/DDBJ whole genome shotgun (WGS) entry which is preliminary data.</text>
</comment>
<proteinExistence type="predicted"/>
<sequence>MPNKIPRTIAAPPSLAAIDTAATTTSHDLSPVDCPPPRADRAAEVVRNPDTAPAGKLGVIVERLSVSDGATVADLIAATGWQAHTIRAAISRLRRRGLAIALGADAEGRKAYRLASSEG</sequence>
<dbReference type="AlphaFoldDB" id="A0A4Q9VK23"/>
<accession>A0A4Q9VK23</accession>
<evidence type="ECO:0000313" key="2">
    <source>
        <dbReference type="Proteomes" id="UP000292781"/>
    </source>
</evidence>
<name>A0A4Q9VK23_9HYPH</name>
<organism evidence="1 2">
    <name type="scientific">Siculibacillus lacustris</name>
    <dbReference type="NCBI Taxonomy" id="1549641"/>
    <lineage>
        <taxon>Bacteria</taxon>
        <taxon>Pseudomonadati</taxon>
        <taxon>Pseudomonadota</taxon>
        <taxon>Alphaproteobacteria</taxon>
        <taxon>Hyphomicrobiales</taxon>
        <taxon>Ancalomicrobiaceae</taxon>
        <taxon>Siculibacillus</taxon>
    </lineage>
</organism>
<dbReference type="OrthoDB" id="7206991at2"/>
<dbReference type="EMBL" id="SJFN01000025">
    <property type="protein sequence ID" value="TBW35479.1"/>
    <property type="molecule type" value="Genomic_DNA"/>
</dbReference>
<protein>
    <submittedName>
        <fullName evidence="1">DUF3489 domain-containing protein</fullName>
    </submittedName>
</protein>
<reference evidence="1 2" key="1">
    <citation type="submission" date="2019-02" db="EMBL/GenBank/DDBJ databases">
        <title>Siculibacillus lacustris gen. nov., sp. nov., a new rosette-forming bacterium isolated from a freshwater crater lake (Lake St. Ana, Romania).</title>
        <authorList>
            <person name="Felfoldi T."/>
            <person name="Marton Z."/>
            <person name="Szabo A."/>
            <person name="Mentes A."/>
            <person name="Boka K."/>
            <person name="Marialigeti K."/>
            <person name="Mathe I."/>
            <person name="Koncz M."/>
            <person name="Schumann P."/>
            <person name="Toth E."/>
        </authorList>
    </citation>
    <scope>NUCLEOTIDE SEQUENCE [LARGE SCALE GENOMIC DNA]</scope>
    <source>
        <strain evidence="1 2">SA-279</strain>
    </source>
</reference>
<keyword evidence="2" id="KW-1185">Reference proteome</keyword>
<dbReference type="Pfam" id="PF11994">
    <property type="entry name" value="DUF3489"/>
    <property type="match status" value="1"/>
</dbReference>
<dbReference type="Proteomes" id="UP000292781">
    <property type="component" value="Unassembled WGS sequence"/>
</dbReference>
<dbReference type="InterPro" id="IPR021880">
    <property type="entry name" value="DUF3489"/>
</dbReference>
<gene>
    <name evidence="1" type="ORF">EYW49_15745</name>
</gene>